<evidence type="ECO:0000313" key="1">
    <source>
        <dbReference type="EMBL" id="PPQ86966.1"/>
    </source>
</evidence>
<evidence type="ECO:0000313" key="2">
    <source>
        <dbReference type="Proteomes" id="UP000283269"/>
    </source>
</evidence>
<sequence length="194" mass="21914">MPRLPDFGNSVLVNVILNKPAEVKITASSFDIVMPQLPGLVDNWRKRVDQFLADAPSFNNEVPKEIFYDDGEYGFYKPVRDLPNVNLSQDQLLHKLRLASTVFTCNICEPPSEFPDIWGPLVYPGVSGHNCLTMCGISPWNKEWDVGEKLPELERIVKMAGLGLLSATAKDVDNLDLRSVCRLCRKIQRAQRRT</sequence>
<name>A0A409X867_PSICY</name>
<dbReference type="OrthoDB" id="2322499at2759"/>
<dbReference type="AlphaFoldDB" id="A0A409X867"/>
<dbReference type="EMBL" id="NHYD01002408">
    <property type="protein sequence ID" value="PPQ86966.1"/>
    <property type="molecule type" value="Genomic_DNA"/>
</dbReference>
<dbReference type="Proteomes" id="UP000283269">
    <property type="component" value="Unassembled WGS sequence"/>
</dbReference>
<proteinExistence type="predicted"/>
<dbReference type="InParanoid" id="A0A409X867"/>
<comment type="caution">
    <text evidence="1">The sequence shown here is derived from an EMBL/GenBank/DDBJ whole genome shotgun (WGS) entry which is preliminary data.</text>
</comment>
<reference evidence="1 2" key="1">
    <citation type="journal article" date="2018" name="Evol. Lett.">
        <title>Horizontal gene cluster transfer increased hallucinogenic mushroom diversity.</title>
        <authorList>
            <person name="Reynolds H.T."/>
            <person name="Vijayakumar V."/>
            <person name="Gluck-Thaler E."/>
            <person name="Korotkin H.B."/>
            <person name="Matheny P.B."/>
            <person name="Slot J.C."/>
        </authorList>
    </citation>
    <scope>NUCLEOTIDE SEQUENCE [LARGE SCALE GENOMIC DNA]</scope>
    <source>
        <strain evidence="1 2">2631</strain>
    </source>
</reference>
<accession>A0A409X867</accession>
<protein>
    <submittedName>
        <fullName evidence="1">Uncharacterized protein</fullName>
    </submittedName>
</protein>
<organism evidence="1 2">
    <name type="scientific">Psilocybe cyanescens</name>
    <dbReference type="NCBI Taxonomy" id="93625"/>
    <lineage>
        <taxon>Eukaryota</taxon>
        <taxon>Fungi</taxon>
        <taxon>Dikarya</taxon>
        <taxon>Basidiomycota</taxon>
        <taxon>Agaricomycotina</taxon>
        <taxon>Agaricomycetes</taxon>
        <taxon>Agaricomycetidae</taxon>
        <taxon>Agaricales</taxon>
        <taxon>Agaricineae</taxon>
        <taxon>Strophariaceae</taxon>
        <taxon>Psilocybe</taxon>
    </lineage>
</organism>
<gene>
    <name evidence="1" type="ORF">CVT25_009788</name>
</gene>
<keyword evidence="2" id="KW-1185">Reference proteome</keyword>